<reference evidence="4 5" key="1">
    <citation type="submission" date="2023-10" db="EMBL/GenBank/DDBJ databases">
        <title>Chromosome-scale genome assembly provides insights into flower coloration mechanisms of Canna indica.</title>
        <authorList>
            <person name="Li C."/>
        </authorList>
    </citation>
    <scope>NUCLEOTIDE SEQUENCE [LARGE SCALE GENOMIC DNA]</scope>
    <source>
        <tissue evidence="4">Flower</tissue>
    </source>
</reference>
<dbReference type="InterPro" id="IPR040244">
    <property type="entry name" value="EDR4-like"/>
</dbReference>
<protein>
    <recommendedName>
        <fullName evidence="6">Zinc-ribbon domain-containing protein</fullName>
    </recommendedName>
</protein>
<dbReference type="Proteomes" id="UP001327560">
    <property type="component" value="Chromosome 5"/>
</dbReference>
<feature type="region of interest" description="Disordered" evidence="1">
    <location>
        <begin position="626"/>
        <end position="663"/>
    </location>
</feature>
<feature type="region of interest" description="Disordered" evidence="1">
    <location>
        <begin position="68"/>
        <end position="110"/>
    </location>
</feature>
<organism evidence="4 5">
    <name type="scientific">Canna indica</name>
    <name type="common">Indian-shot</name>
    <dbReference type="NCBI Taxonomy" id="4628"/>
    <lineage>
        <taxon>Eukaryota</taxon>
        <taxon>Viridiplantae</taxon>
        <taxon>Streptophyta</taxon>
        <taxon>Embryophyta</taxon>
        <taxon>Tracheophyta</taxon>
        <taxon>Spermatophyta</taxon>
        <taxon>Magnoliopsida</taxon>
        <taxon>Liliopsida</taxon>
        <taxon>Zingiberales</taxon>
        <taxon>Cannaceae</taxon>
        <taxon>Canna</taxon>
    </lineage>
</organism>
<feature type="compositionally biased region" description="Low complexity" evidence="1">
    <location>
        <begin position="577"/>
        <end position="591"/>
    </location>
</feature>
<dbReference type="EMBL" id="CP136894">
    <property type="protein sequence ID" value="WOL08291.1"/>
    <property type="molecule type" value="Genomic_DNA"/>
</dbReference>
<accession>A0AAQ3KM05</accession>
<feature type="domain" description="Probable zinc-ribbon" evidence="2">
    <location>
        <begin position="464"/>
        <end position="505"/>
    </location>
</feature>
<feature type="region of interest" description="Disordered" evidence="1">
    <location>
        <begin position="137"/>
        <end position="221"/>
    </location>
</feature>
<feature type="compositionally biased region" description="Basic and acidic residues" evidence="1">
    <location>
        <begin position="68"/>
        <end position="100"/>
    </location>
</feature>
<feature type="region of interest" description="Disordered" evidence="1">
    <location>
        <begin position="257"/>
        <end position="280"/>
    </location>
</feature>
<dbReference type="Pfam" id="PF22910">
    <property type="entry name" value="EDR4-like_1st"/>
    <property type="match status" value="1"/>
</dbReference>
<evidence type="ECO:0000259" key="2">
    <source>
        <dbReference type="Pfam" id="PF11331"/>
    </source>
</evidence>
<dbReference type="GO" id="GO:1900150">
    <property type="term" value="P:regulation of defense response to fungus"/>
    <property type="evidence" value="ECO:0007669"/>
    <property type="project" value="InterPro"/>
</dbReference>
<evidence type="ECO:0008006" key="6">
    <source>
        <dbReference type="Google" id="ProtNLM"/>
    </source>
</evidence>
<dbReference type="PANTHER" id="PTHR31105">
    <property type="entry name" value="EXTRA-LARGE G-PROTEIN-LIKE"/>
    <property type="match status" value="1"/>
</dbReference>
<evidence type="ECO:0000313" key="5">
    <source>
        <dbReference type="Proteomes" id="UP001327560"/>
    </source>
</evidence>
<dbReference type="PANTHER" id="PTHR31105:SF42">
    <property type="entry name" value="OS02G0258300 PROTEIN"/>
    <property type="match status" value="1"/>
</dbReference>
<evidence type="ECO:0000256" key="1">
    <source>
        <dbReference type="SAM" id="MobiDB-lite"/>
    </source>
</evidence>
<feature type="compositionally biased region" description="Polar residues" evidence="1">
    <location>
        <begin position="649"/>
        <end position="662"/>
    </location>
</feature>
<dbReference type="AlphaFoldDB" id="A0AAQ3KM05"/>
<proteinExistence type="predicted"/>
<keyword evidence="5" id="KW-1185">Reference proteome</keyword>
<dbReference type="InterPro" id="IPR055126">
    <property type="entry name" value="EDR4-like_N"/>
</dbReference>
<name>A0AAQ3KM05_9LILI</name>
<feature type="region of interest" description="Disordered" evidence="1">
    <location>
        <begin position="571"/>
        <end position="610"/>
    </location>
</feature>
<feature type="domain" description="Enhanced disease resistance 4-like N-terminal" evidence="3">
    <location>
        <begin position="9"/>
        <end position="42"/>
    </location>
</feature>
<evidence type="ECO:0000313" key="4">
    <source>
        <dbReference type="EMBL" id="WOL08291.1"/>
    </source>
</evidence>
<gene>
    <name evidence="4" type="ORF">Cni_G17044</name>
</gene>
<dbReference type="InterPro" id="IPR021480">
    <property type="entry name" value="Zinc_ribbon_12"/>
</dbReference>
<evidence type="ECO:0000259" key="3">
    <source>
        <dbReference type="Pfam" id="PF22910"/>
    </source>
</evidence>
<feature type="compositionally biased region" description="Basic and acidic residues" evidence="1">
    <location>
        <begin position="149"/>
        <end position="176"/>
    </location>
</feature>
<sequence length="869" mass="95493">MAEEGFGAKVRVVRCPKCEKLLPELANFLVYRCGGCGATLQAKKPVPGSGVSPGKSDGENINYLEVLEHSTDKKGMISDESSETDHEGCRAESKESESHSHGATSSHGQCAPGCEDNHAMKELIASGCDGVSREKGTDAAKYQYQPRDPSSEHTENASELGKTEIDDGREAKEQVDRQQQTQVRKAEGRGQAPIAPTINIRPALHPDEGPSDHLQNPRHLYGNIDGDLNGASKVGYLEQDRAKLLRMLDELRDQVQRSCEASDNQKTTAPVDRMTSSSSSYVHRDPANWFPQSSSSANPNPSRYFPILHDHNTGMLNFCSNVPTHNDIPGYGDPFAHRRVPFHLPSEYPPRQVDNFLYGQFDPDPVMPYHHDGFYHQPACSCLHCYQRPFSVPARAPPTNLGHQRIPYPVNNHDFYAVDAPSVFGTRSSHLRMGNASLHRVEPRAHCRTKFSKNAARTCRPVDGASPFIICSSCFELLQLPEKSLLLKKNKLKLRCGSCFKLISIQYDGSRIVISAPASSHLSSENNNSCNDSPIDGMQSMDEKLVLPYIFTINDHEMIEKGHGLQLTESEKTHGLSVSSSTSGYVESPESVISQKDVPPSPDIPSESQVISRVPSLPLREHFGYSLSDQSVDGSGNGSGSKRSDQVRSRSLSGNFKQSSVKDVQVATEMDLSDDEAPPAGLSQDSWDMISKDEAQSRIIKAGDSFLAGLIKKSFRPFNQSLGNSRFKVFINGHPIPDRLVKKAEKQAGPIYPGDYWYDYRAGFWGVMGHPCLGIIPPFIEEFNYPMPKNCTAGDTGVVVNGRELHQKDLDLLVGRGLPATEGCSYIIEISGKVWDESSGEELDGLGKLAPTVEKVKHGFGMRAPKMSA</sequence>
<dbReference type="Pfam" id="PF11331">
    <property type="entry name" value="Zn_ribbon_12"/>
    <property type="match status" value="1"/>
</dbReference>